<sequence length="267" mass="29898">MSSSSQSITSNTTRLNLILSNAILREMFKNFLKQNICYENLEFYLEVLDYKDKFNTLINSTRAYTQAITGQDLSTAGTGTKEVSPSNLRELEMQICTQAFAIYETYLMLGSPKELNLPHQMRHGITAYMQAVVQNMEALPSTSLASGSSPEPASSVSSTSTTPTSPSSTQDREENGERKNSDSESELIHISLFDCIHEHIFRLMSTDSVPKFTKTDKYREVMMNRVRQRDSMNNKRSSNGLGSNVSNGLRSPLMGNEYLEWSVIPGV</sequence>
<dbReference type="InterPro" id="IPR016137">
    <property type="entry name" value="RGS"/>
</dbReference>
<dbReference type="SMART" id="SM00315">
    <property type="entry name" value="RGS"/>
    <property type="match status" value="1"/>
</dbReference>
<feature type="compositionally biased region" description="Low complexity" evidence="1">
    <location>
        <begin position="146"/>
        <end position="169"/>
    </location>
</feature>
<dbReference type="SUPFAM" id="SSF48097">
    <property type="entry name" value="Regulator of G-protein signaling, RGS"/>
    <property type="match status" value="1"/>
</dbReference>
<dbReference type="Proteomes" id="UP000703661">
    <property type="component" value="Unassembled WGS sequence"/>
</dbReference>
<dbReference type="PROSITE" id="PS50132">
    <property type="entry name" value="RGS"/>
    <property type="match status" value="1"/>
</dbReference>
<proteinExistence type="predicted"/>
<dbReference type="Gene3D" id="1.10.167.10">
    <property type="entry name" value="Regulator of G-protein Signalling 4, domain 2"/>
    <property type="match status" value="1"/>
</dbReference>
<gene>
    <name evidence="3" type="ORF">BGZ80_007908</name>
</gene>
<dbReference type="EMBL" id="JAAAID010004147">
    <property type="protein sequence ID" value="KAF9994135.1"/>
    <property type="molecule type" value="Genomic_DNA"/>
</dbReference>
<feature type="region of interest" description="Disordered" evidence="1">
    <location>
        <begin position="141"/>
        <end position="183"/>
    </location>
</feature>
<reference evidence="3" key="1">
    <citation type="journal article" date="2020" name="Fungal Divers.">
        <title>Resolving the Mortierellaceae phylogeny through synthesis of multi-gene phylogenetics and phylogenomics.</title>
        <authorList>
            <person name="Vandepol N."/>
            <person name="Liber J."/>
            <person name="Desiro A."/>
            <person name="Na H."/>
            <person name="Kennedy M."/>
            <person name="Barry K."/>
            <person name="Grigoriev I.V."/>
            <person name="Miller A.N."/>
            <person name="O'Donnell K."/>
            <person name="Stajich J.E."/>
            <person name="Bonito G."/>
        </authorList>
    </citation>
    <scope>NUCLEOTIDE SEQUENCE</scope>
    <source>
        <strain evidence="3">NRRL 2769</strain>
    </source>
</reference>
<feature type="region of interest" description="Disordered" evidence="1">
    <location>
        <begin position="229"/>
        <end position="249"/>
    </location>
</feature>
<dbReference type="InterPro" id="IPR044926">
    <property type="entry name" value="RGS_subdomain_2"/>
</dbReference>
<keyword evidence="4" id="KW-1185">Reference proteome</keyword>
<organism evidence="3 4">
    <name type="scientific">Entomortierella chlamydospora</name>
    <dbReference type="NCBI Taxonomy" id="101097"/>
    <lineage>
        <taxon>Eukaryota</taxon>
        <taxon>Fungi</taxon>
        <taxon>Fungi incertae sedis</taxon>
        <taxon>Mucoromycota</taxon>
        <taxon>Mortierellomycotina</taxon>
        <taxon>Mortierellomycetes</taxon>
        <taxon>Mortierellales</taxon>
        <taxon>Mortierellaceae</taxon>
        <taxon>Entomortierella</taxon>
    </lineage>
</organism>
<evidence type="ECO:0000259" key="2">
    <source>
        <dbReference type="PROSITE" id="PS50132"/>
    </source>
</evidence>
<protein>
    <recommendedName>
        <fullName evidence="2">RGS domain-containing protein</fullName>
    </recommendedName>
</protein>
<dbReference type="PANTHER" id="PTHR10845:SF192">
    <property type="entry name" value="DOUBLE HIT, ISOFORM B"/>
    <property type="match status" value="1"/>
</dbReference>
<feature type="domain" description="RGS" evidence="2">
    <location>
        <begin position="14"/>
        <end position="222"/>
    </location>
</feature>
<evidence type="ECO:0000313" key="3">
    <source>
        <dbReference type="EMBL" id="KAF9994135.1"/>
    </source>
</evidence>
<dbReference type="AlphaFoldDB" id="A0A9P6MDW7"/>
<accession>A0A9P6MDW7</accession>
<evidence type="ECO:0000256" key="1">
    <source>
        <dbReference type="SAM" id="MobiDB-lite"/>
    </source>
</evidence>
<feature type="compositionally biased region" description="Basic and acidic residues" evidence="1">
    <location>
        <begin position="170"/>
        <end position="182"/>
    </location>
</feature>
<evidence type="ECO:0000313" key="4">
    <source>
        <dbReference type="Proteomes" id="UP000703661"/>
    </source>
</evidence>
<comment type="caution">
    <text evidence="3">The sequence shown here is derived from an EMBL/GenBank/DDBJ whole genome shotgun (WGS) entry which is preliminary data.</text>
</comment>
<dbReference type="InterPro" id="IPR036305">
    <property type="entry name" value="RGS_sf"/>
</dbReference>
<dbReference type="Pfam" id="PF00615">
    <property type="entry name" value="RGS"/>
    <property type="match status" value="1"/>
</dbReference>
<dbReference type="PANTHER" id="PTHR10845">
    <property type="entry name" value="REGULATOR OF G PROTEIN SIGNALING"/>
    <property type="match status" value="1"/>
</dbReference>
<name>A0A9P6MDW7_9FUNG</name>
<feature type="compositionally biased region" description="Low complexity" evidence="1">
    <location>
        <begin position="236"/>
        <end position="249"/>
    </location>
</feature>